<reference evidence="2" key="1">
    <citation type="journal article" date="2014" name="Int. J. Syst. Evol. Microbiol.">
        <title>Complete genome sequence of Corynebacterium casei LMG S-19264T (=DSM 44701T), isolated from a smear-ripened cheese.</title>
        <authorList>
            <consortium name="US DOE Joint Genome Institute (JGI-PGF)"/>
            <person name="Walter F."/>
            <person name="Albersmeier A."/>
            <person name="Kalinowski J."/>
            <person name="Ruckert C."/>
        </authorList>
    </citation>
    <scope>NUCLEOTIDE SEQUENCE</scope>
    <source>
        <strain evidence="2">KCTC 12113</strain>
    </source>
</reference>
<dbReference type="EMBL" id="BMWP01000014">
    <property type="protein sequence ID" value="GGW36894.1"/>
    <property type="molecule type" value="Genomic_DNA"/>
</dbReference>
<dbReference type="RefSeq" id="WP_026813804.1">
    <property type="nucleotide sequence ID" value="NZ_BMWP01000014.1"/>
</dbReference>
<name>A0A918ML43_9FLAO</name>
<evidence type="ECO:0000313" key="3">
    <source>
        <dbReference type="Proteomes" id="UP000634668"/>
    </source>
</evidence>
<keyword evidence="3" id="KW-1185">Reference proteome</keyword>
<keyword evidence="1" id="KW-0812">Transmembrane</keyword>
<feature type="transmembrane region" description="Helical" evidence="1">
    <location>
        <begin position="20"/>
        <end position="43"/>
    </location>
</feature>
<gene>
    <name evidence="2" type="ORF">GCM10007383_22160</name>
</gene>
<evidence type="ECO:0000256" key="1">
    <source>
        <dbReference type="SAM" id="Phobius"/>
    </source>
</evidence>
<keyword evidence="1" id="KW-1133">Transmembrane helix</keyword>
<dbReference type="InterPro" id="IPR015797">
    <property type="entry name" value="NUDIX_hydrolase-like_dom_sf"/>
</dbReference>
<reference evidence="2" key="2">
    <citation type="submission" date="2020-09" db="EMBL/GenBank/DDBJ databases">
        <authorList>
            <person name="Sun Q."/>
            <person name="Kim S."/>
        </authorList>
    </citation>
    <scope>NUCLEOTIDE SEQUENCE</scope>
    <source>
        <strain evidence="2">KCTC 12113</strain>
    </source>
</reference>
<dbReference type="SUPFAM" id="SSF55811">
    <property type="entry name" value="Nudix"/>
    <property type="match status" value="1"/>
</dbReference>
<comment type="caution">
    <text evidence="2">The sequence shown here is derived from an EMBL/GenBank/DDBJ whole genome shotgun (WGS) entry which is preliminary data.</text>
</comment>
<dbReference type="AlphaFoldDB" id="A0A918ML43"/>
<proteinExistence type="predicted"/>
<sequence>MIIKKQVYTADKRVNPLIGIILFFISIILFVITVPLGFVYGLFHSIYKKGIVGIGEYSLKMAVSIDQLGNVVMQHLLNVIWIKKGGYKFGNRDETISSVLGRNNKLKTLTAAGKFIDNFLNLIDKDHSLNSIDYYVEPTPEILDMLSWICIVDFKILVLFHKNTGTFSLPGGYKIKEESDAKVLQSYMKELLGINLIISSITYLGIFEAQSAFPSPVILDRKTCYTTGFTGIISPNLTHLEVGWFSYSEKEKLSEVDKLIFDYLKEREYLH</sequence>
<accession>A0A918ML43</accession>
<evidence type="ECO:0008006" key="4">
    <source>
        <dbReference type="Google" id="ProtNLM"/>
    </source>
</evidence>
<organism evidence="2 3">
    <name type="scientific">Arenibacter certesii</name>
    <dbReference type="NCBI Taxonomy" id="228955"/>
    <lineage>
        <taxon>Bacteria</taxon>
        <taxon>Pseudomonadati</taxon>
        <taxon>Bacteroidota</taxon>
        <taxon>Flavobacteriia</taxon>
        <taxon>Flavobacteriales</taxon>
        <taxon>Flavobacteriaceae</taxon>
        <taxon>Arenibacter</taxon>
    </lineage>
</organism>
<dbReference type="Proteomes" id="UP000634668">
    <property type="component" value="Unassembled WGS sequence"/>
</dbReference>
<protein>
    <recommendedName>
        <fullName evidence="4">Nudix hydrolase domain-containing protein</fullName>
    </recommendedName>
</protein>
<keyword evidence="1" id="KW-0472">Membrane</keyword>
<evidence type="ECO:0000313" key="2">
    <source>
        <dbReference type="EMBL" id="GGW36894.1"/>
    </source>
</evidence>